<organism evidence="2 3">
    <name type="scientific">Streptomyces zaomyceticus</name>
    <dbReference type="NCBI Taxonomy" id="68286"/>
    <lineage>
        <taxon>Bacteria</taxon>
        <taxon>Bacillati</taxon>
        <taxon>Actinomycetota</taxon>
        <taxon>Actinomycetes</taxon>
        <taxon>Kitasatosporales</taxon>
        <taxon>Streptomycetaceae</taxon>
        <taxon>Streptomyces</taxon>
    </lineage>
</organism>
<keyword evidence="2" id="KW-0413">Isomerase</keyword>
<dbReference type="EMBL" id="CP108188">
    <property type="protein sequence ID" value="WTR75635.1"/>
    <property type="molecule type" value="Genomic_DNA"/>
</dbReference>
<dbReference type="PANTHER" id="PTHR40758">
    <property type="entry name" value="CONSERVED PROTEIN"/>
    <property type="match status" value="1"/>
</dbReference>
<sequence length="262" mass="27894">MKITEYIDAVETAGSALAEAAATAGPDAEVPTCPGWRVRDLLRHTSMVHRWATETVVRPRATYEPGAAETELDGEELLAYYREGHTGLVAALRGAPEDLECWTFLPAPSSLAFWARRQAHETTVHRADAESALPGGPGPVDPALAADGIDELLCLLHGRDTSRVRTAGPRILRVRATDTGDDWVVRLSATEAPRAERVGQRTAAPDADTELIGPAGLVYLTLWNRLPAGPLATAGSARPAGSVTLTGDAEVARLWHETSGIV</sequence>
<dbReference type="InterPro" id="IPR017517">
    <property type="entry name" value="Maleyloyr_isom"/>
</dbReference>
<dbReference type="InterPro" id="IPR034660">
    <property type="entry name" value="DinB/YfiT-like"/>
</dbReference>
<dbReference type="Pfam" id="PF11716">
    <property type="entry name" value="MDMPI_N"/>
    <property type="match status" value="1"/>
</dbReference>
<dbReference type="InterPro" id="IPR024344">
    <property type="entry name" value="MDMPI_metal-binding"/>
</dbReference>
<reference evidence="2 3" key="1">
    <citation type="submission" date="2022-10" db="EMBL/GenBank/DDBJ databases">
        <title>The complete genomes of actinobacterial strains from the NBC collection.</title>
        <authorList>
            <person name="Joergensen T.S."/>
            <person name="Alvarez Arevalo M."/>
            <person name="Sterndorff E.B."/>
            <person name="Faurdal D."/>
            <person name="Vuksanovic O."/>
            <person name="Mourched A.-S."/>
            <person name="Charusanti P."/>
            <person name="Shaw S."/>
            <person name="Blin K."/>
            <person name="Weber T."/>
        </authorList>
    </citation>
    <scope>NUCLEOTIDE SEQUENCE [LARGE SCALE GENOMIC DNA]</scope>
    <source>
        <strain evidence="2 3">NBC_00123</strain>
    </source>
</reference>
<dbReference type="PANTHER" id="PTHR40758:SF1">
    <property type="entry name" value="CONSERVED PROTEIN"/>
    <property type="match status" value="1"/>
</dbReference>
<evidence type="ECO:0000313" key="3">
    <source>
        <dbReference type="Proteomes" id="UP001622594"/>
    </source>
</evidence>
<keyword evidence="3" id="KW-1185">Reference proteome</keyword>
<feature type="domain" description="Mycothiol-dependent maleylpyruvate isomerase metal-binding" evidence="1">
    <location>
        <begin position="10"/>
        <end position="129"/>
    </location>
</feature>
<evidence type="ECO:0000313" key="2">
    <source>
        <dbReference type="EMBL" id="WTR75635.1"/>
    </source>
</evidence>
<dbReference type="RefSeq" id="WP_398166740.1">
    <property type="nucleotide sequence ID" value="NZ_CP108188.1"/>
</dbReference>
<accession>A0ABZ1LNK0</accession>
<proteinExistence type="predicted"/>
<dbReference type="SUPFAM" id="SSF109854">
    <property type="entry name" value="DinB/YfiT-like putative metalloenzymes"/>
    <property type="match status" value="1"/>
</dbReference>
<protein>
    <submittedName>
        <fullName evidence="2">Maleylpyruvate isomerase family mycothiol-dependent enzyme</fullName>
    </submittedName>
</protein>
<gene>
    <name evidence="2" type="ORF">OG814_34480</name>
</gene>
<evidence type="ECO:0000259" key="1">
    <source>
        <dbReference type="Pfam" id="PF11716"/>
    </source>
</evidence>
<dbReference type="NCBIfam" id="TIGR03083">
    <property type="entry name" value="maleylpyruvate isomerase family mycothiol-dependent enzyme"/>
    <property type="match status" value="1"/>
</dbReference>
<dbReference type="GO" id="GO:0016853">
    <property type="term" value="F:isomerase activity"/>
    <property type="evidence" value="ECO:0007669"/>
    <property type="project" value="UniProtKB-KW"/>
</dbReference>
<name>A0ABZ1LNK0_9ACTN</name>
<dbReference type="Proteomes" id="UP001622594">
    <property type="component" value="Chromosome"/>
</dbReference>